<dbReference type="Proteomes" id="UP000006443">
    <property type="component" value="Unassembled WGS sequence"/>
</dbReference>
<evidence type="ECO:0000313" key="2">
    <source>
        <dbReference type="Proteomes" id="UP000006443"/>
    </source>
</evidence>
<dbReference type="STRING" id="555088.DealDRAFT_2178"/>
<dbReference type="Pfam" id="PF04025">
    <property type="entry name" value="RemA-like"/>
    <property type="match status" value="1"/>
</dbReference>
<organism evidence="1 2">
    <name type="scientific">Dethiobacter alkaliphilus AHT 1</name>
    <dbReference type="NCBI Taxonomy" id="555088"/>
    <lineage>
        <taxon>Bacteria</taxon>
        <taxon>Bacillati</taxon>
        <taxon>Bacillota</taxon>
        <taxon>Dethiobacteria</taxon>
        <taxon>Dethiobacterales</taxon>
        <taxon>Dethiobacteraceae</taxon>
        <taxon>Dethiobacter</taxon>
    </lineage>
</organism>
<protein>
    <recommendedName>
        <fullName evidence="3">DUF370 domain-containing protein</fullName>
    </recommendedName>
</protein>
<dbReference type="InterPro" id="IPR007169">
    <property type="entry name" value="RemA-like"/>
</dbReference>
<accession>C0GI69</accession>
<proteinExistence type="predicted"/>
<evidence type="ECO:0008006" key="3">
    <source>
        <dbReference type="Google" id="ProtNLM"/>
    </source>
</evidence>
<dbReference type="OrthoDB" id="9811390at2"/>
<sequence>MFLHIGGSRVVGAKDIIGIFDTRIRDKQCNKEFLQSTKVMENNLAEEVKSFIVTTDSVSFSPIAPVTLKKRFQANIFDK</sequence>
<dbReference type="AlphaFoldDB" id="C0GI69"/>
<dbReference type="NCBIfam" id="NF046065">
    <property type="entry name" value="MtxRegRemB"/>
    <property type="match status" value="1"/>
</dbReference>
<keyword evidence="2" id="KW-1185">Reference proteome</keyword>
<name>C0GI69_DETAL</name>
<gene>
    <name evidence="1" type="ORF">DealDRAFT_2178</name>
</gene>
<comment type="caution">
    <text evidence="1">The sequence shown here is derived from an EMBL/GenBank/DDBJ whole genome shotgun (WGS) entry which is preliminary data.</text>
</comment>
<dbReference type="EMBL" id="ACJM01000011">
    <property type="protein sequence ID" value="EEG76917.1"/>
    <property type="molecule type" value="Genomic_DNA"/>
</dbReference>
<dbReference type="RefSeq" id="WP_008517338.1">
    <property type="nucleotide sequence ID" value="NZ_ACJM01000011.1"/>
</dbReference>
<reference evidence="1 2" key="1">
    <citation type="submission" date="2009-02" db="EMBL/GenBank/DDBJ databases">
        <title>Sequencing of the draft genome and assembly of Dethiobacter alkaliphilus AHT 1.</title>
        <authorList>
            <consortium name="US DOE Joint Genome Institute (JGI-PGF)"/>
            <person name="Lucas S."/>
            <person name="Copeland A."/>
            <person name="Lapidus A."/>
            <person name="Glavina del Rio T."/>
            <person name="Dalin E."/>
            <person name="Tice H."/>
            <person name="Bruce D."/>
            <person name="Goodwin L."/>
            <person name="Pitluck S."/>
            <person name="Larimer F."/>
            <person name="Land M.L."/>
            <person name="Hauser L."/>
            <person name="Muyzer G."/>
        </authorList>
    </citation>
    <scope>NUCLEOTIDE SEQUENCE [LARGE SCALE GENOMIC DNA]</scope>
    <source>
        <strain evidence="1 2">AHT 1</strain>
    </source>
</reference>
<evidence type="ECO:0000313" key="1">
    <source>
        <dbReference type="EMBL" id="EEG76917.1"/>
    </source>
</evidence>